<protein>
    <recommendedName>
        <fullName evidence="5">Pyrrolo-quinoline quinone repeat domain-containing protein</fullName>
    </recommendedName>
</protein>
<evidence type="ECO:0000313" key="7">
    <source>
        <dbReference type="Proteomes" id="UP001500420"/>
    </source>
</evidence>
<keyword evidence="4" id="KW-0472">Membrane</keyword>
<evidence type="ECO:0000259" key="5">
    <source>
        <dbReference type="Pfam" id="PF13360"/>
    </source>
</evidence>
<keyword evidence="3" id="KW-1133">Transmembrane helix</keyword>
<dbReference type="EMBL" id="BAAADV010000007">
    <property type="protein sequence ID" value="GAA0679005.1"/>
    <property type="molecule type" value="Genomic_DNA"/>
</dbReference>
<proteinExistence type="predicted"/>
<dbReference type="InterPro" id="IPR045232">
    <property type="entry name" value="FAM234"/>
</dbReference>
<dbReference type="AlphaFoldDB" id="A0AAV3TDK7"/>
<feature type="domain" description="Pyrrolo-quinoline quinone repeat" evidence="5">
    <location>
        <begin position="266"/>
        <end position="413"/>
    </location>
</feature>
<dbReference type="SUPFAM" id="SSF69318">
    <property type="entry name" value="Integrin alpha N-terminal domain"/>
    <property type="match status" value="2"/>
</dbReference>
<evidence type="ECO:0000256" key="3">
    <source>
        <dbReference type="ARBA" id="ARBA00022989"/>
    </source>
</evidence>
<dbReference type="Proteomes" id="UP001500420">
    <property type="component" value="Unassembled WGS sequence"/>
</dbReference>
<sequence>MKRTTALAVVLVFAVLAAGLVVGLVQFADGGGSLEEQWVSDTARDHTGNHHPVAVVERADGADVIAPINDVGDDASMTSTSCALTSLDGGSGGIDWQAGMPVEHCHIHTFSDPKIADVTGDGAPDVIVGTGRKALVAYDGTDGSELWDREFETIGYSRPVLADLTDDPGEEIVAVDFFGNAYAVASDGTPLWHRALNGTVWAEPAVGDFTGDGTTEIAVGSNEGTFLLAANGSVERQFDATAYTLVDDDVDGDGRPELIAADAGDDGVVTAIDPAENRRLWTERTDGDPAARAVGDGDGDGATELYVSVRGGRVVALDVSSGEREWETTIAVGDDAIVPAPSLGDVGGDDGPELVVPSAGGVVAVLDPANGDELAAYERDVPVLAPVTLGDLDGDDDAEILAIYGDGRVVALNYEA</sequence>
<organism evidence="6 7">
    <name type="scientific">Natronoarchaeum mannanilyticum</name>
    <dbReference type="NCBI Taxonomy" id="926360"/>
    <lineage>
        <taxon>Archaea</taxon>
        <taxon>Methanobacteriati</taxon>
        <taxon>Methanobacteriota</taxon>
        <taxon>Stenosarchaea group</taxon>
        <taxon>Halobacteria</taxon>
        <taxon>Halobacteriales</taxon>
        <taxon>Natronoarchaeaceae</taxon>
    </lineage>
</organism>
<keyword evidence="7" id="KW-1185">Reference proteome</keyword>
<comment type="subcellular location">
    <subcellularLocation>
        <location evidence="1">Membrane</location>
        <topology evidence="1">Single-pass membrane protein</topology>
    </subcellularLocation>
</comment>
<gene>
    <name evidence="6" type="ORF">GCM10009020_29290</name>
</gene>
<dbReference type="PANTHER" id="PTHR21419:SF23">
    <property type="entry name" value="PROTEIN DEFECTIVE IN EXINE FORMATION 1"/>
    <property type="match status" value="1"/>
</dbReference>
<feature type="domain" description="Pyrrolo-quinoline quinone repeat" evidence="5">
    <location>
        <begin position="87"/>
        <end position="197"/>
    </location>
</feature>
<evidence type="ECO:0000256" key="4">
    <source>
        <dbReference type="ARBA" id="ARBA00023136"/>
    </source>
</evidence>
<dbReference type="InterPro" id="IPR028994">
    <property type="entry name" value="Integrin_alpha_N"/>
</dbReference>
<accession>A0AAV3TDK7</accession>
<keyword evidence="2" id="KW-0812">Transmembrane</keyword>
<comment type="caution">
    <text evidence="6">The sequence shown here is derived from an EMBL/GenBank/DDBJ whole genome shotgun (WGS) entry which is preliminary data.</text>
</comment>
<reference evidence="6 7" key="1">
    <citation type="journal article" date="2019" name="Int. J. Syst. Evol. Microbiol.">
        <title>The Global Catalogue of Microorganisms (GCM) 10K type strain sequencing project: providing services to taxonomists for standard genome sequencing and annotation.</title>
        <authorList>
            <consortium name="The Broad Institute Genomics Platform"/>
            <consortium name="The Broad Institute Genome Sequencing Center for Infectious Disease"/>
            <person name="Wu L."/>
            <person name="Ma J."/>
        </authorList>
    </citation>
    <scope>NUCLEOTIDE SEQUENCE [LARGE SCALE GENOMIC DNA]</scope>
    <source>
        <strain evidence="6 7">JCM 16328</strain>
    </source>
</reference>
<evidence type="ECO:0000256" key="1">
    <source>
        <dbReference type="ARBA" id="ARBA00004167"/>
    </source>
</evidence>
<evidence type="ECO:0000256" key="2">
    <source>
        <dbReference type="ARBA" id="ARBA00022692"/>
    </source>
</evidence>
<dbReference type="InterPro" id="IPR015943">
    <property type="entry name" value="WD40/YVTN_repeat-like_dom_sf"/>
</dbReference>
<dbReference type="RefSeq" id="WP_343774801.1">
    <property type="nucleotide sequence ID" value="NZ_BAAADV010000007.1"/>
</dbReference>
<dbReference type="Gene3D" id="2.130.10.10">
    <property type="entry name" value="YVTN repeat-like/Quinoprotein amine dehydrogenase"/>
    <property type="match status" value="2"/>
</dbReference>
<evidence type="ECO:0000313" key="6">
    <source>
        <dbReference type="EMBL" id="GAA0679005.1"/>
    </source>
</evidence>
<dbReference type="Pfam" id="PF13360">
    <property type="entry name" value="PQQ_2"/>
    <property type="match status" value="2"/>
</dbReference>
<name>A0AAV3TDK7_9EURY</name>
<dbReference type="GO" id="GO:0016020">
    <property type="term" value="C:membrane"/>
    <property type="evidence" value="ECO:0007669"/>
    <property type="project" value="UniProtKB-SubCell"/>
</dbReference>
<dbReference type="PANTHER" id="PTHR21419">
    <property type="match status" value="1"/>
</dbReference>
<dbReference type="InterPro" id="IPR002372">
    <property type="entry name" value="PQQ_rpt_dom"/>
</dbReference>